<evidence type="ECO:0000256" key="1">
    <source>
        <dbReference type="SAM" id="MobiDB-lite"/>
    </source>
</evidence>
<dbReference type="EMBL" id="JACEFO010001671">
    <property type="protein sequence ID" value="KAF8722490.1"/>
    <property type="molecule type" value="Genomic_DNA"/>
</dbReference>
<name>A0A835EXI4_9POAL</name>
<protein>
    <submittedName>
        <fullName evidence="2">Uncharacterized protein</fullName>
    </submittedName>
</protein>
<evidence type="ECO:0000313" key="2">
    <source>
        <dbReference type="EMBL" id="KAF8722490.1"/>
    </source>
</evidence>
<dbReference type="AlphaFoldDB" id="A0A835EXI4"/>
<proteinExistence type="predicted"/>
<reference evidence="2" key="1">
    <citation type="submission" date="2020-07" db="EMBL/GenBank/DDBJ databases">
        <title>Genome sequence and genetic diversity analysis of an under-domesticated orphan crop, white fonio (Digitaria exilis).</title>
        <authorList>
            <person name="Bennetzen J.L."/>
            <person name="Chen S."/>
            <person name="Ma X."/>
            <person name="Wang X."/>
            <person name="Yssel A.E.J."/>
            <person name="Chaluvadi S.R."/>
            <person name="Johnson M."/>
            <person name="Gangashetty P."/>
            <person name="Hamidou F."/>
            <person name="Sanogo M.D."/>
            <person name="Zwaenepoel A."/>
            <person name="Wallace J."/>
            <person name="Van De Peer Y."/>
            <person name="Van Deynze A."/>
        </authorList>
    </citation>
    <scope>NUCLEOTIDE SEQUENCE</scope>
    <source>
        <tissue evidence="2">Leaves</tissue>
    </source>
</reference>
<sequence>MRSTQPRPRRGRPERRRGRWTTRPPEGAALRSPSGNKYDVRWCTACAATGGPWSVFRTVLVDKDMAVDITPGSWPASPRSSRW</sequence>
<dbReference type="Proteomes" id="UP000636709">
    <property type="component" value="Unassembled WGS sequence"/>
</dbReference>
<feature type="compositionally biased region" description="Basic residues" evidence="1">
    <location>
        <begin position="7"/>
        <end position="20"/>
    </location>
</feature>
<comment type="caution">
    <text evidence="2">The sequence shown here is derived from an EMBL/GenBank/DDBJ whole genome shotgun (WGS) entry which is preliminary data.</text>
</comment>
<evidence type="ECO:0000313" key="3">
    <source>
        <dbReference type="Proteomes" id="UP000636709"/>
    </source>
</evidence>
<dbReference type="OrthoDB" id="48317at2759"/>
<organism evidence="2 3">
    <name type="scientific">Digitaria exilis</name>
    <dbReference type="NCBI Taxonomy" id="1010633"/>
    <lineage>
        <taxon>Eukaryota</taxon>
        <taxon>Viridiplantae</taxon>
        <taxon>Streptophyta</taxon>
        <taxon>Embryophyta</taxon>
        <taxon>Tracheophyta</taxon>
        <taxon>Spermatophyta</taxon>
        <taxon>Magnoliopsida</taxon>
        <taxon>Liliopsida</taxon>
        <taxon>Poales</taxon>
        <taxon>Poaceae</taxon>
        <taxon>PACMAD clade</taxon>
        <taxon>Panicoideae</taxon>
        <taxon>Panicodae</taxon>
        <taxon>Paniceae</taxon>
        <taxon>Anthephorinae</taxon>
        <taxon>Digitaria</taxon>
    </lineage>
</organism>
<gene>
    <name evidence="2" type="ORF">HU200_022316</name>
</gene>
<accession>A0A835EXI4</accession>
<feature type="region of interest" description="Disordered" evidence="1">
    <location>
        <begin position="1"/>
        <end position="36"/>
    </location>
</feature>
<keyword evidence="3" id="KW-1185">Reference proteome</keyword>